<dbReference type="GO" id="GO:0005737">
    <property type="term" value="C:cytoplasm"/>
    <property type="evidence" value="ECO:0007669"/>
    <property type="project" value="TreeGrafter"/>
</dbReference>
<sequence>MEIIFKSNTLFSDEFGDFYFNKSDPLGQSSYVFISAIDEIWDKKDSFIVAECGFGIGLNFLNLASRFENTTKTLHYVSIEKYPFSKENLAKIYQKMGVFDKFSKRLIKKYPIFKDGLCRIYFSKNIILDIYFDDVKVALKNLDFKADIWFMDGFSASKNPQMWDLETIFCIKNLMLRDGILRTYSSTKSLKENLKNANFIVDVLKGFGLKREMISAKLIKEDEFKKEIYYSRPLVKKNLKNVLIIGAGVAGLISGFKFKKAGFNVLIAEKESEVATNGSGNLVGALMPLITQKGVSLGKFHVKSFLMAGDFYKKFAKKFIKFSGAKDFAFDEKLIKRYQNSDFVLNLKDHPYPSVFIKNAATIRPKHMCEYFASLLRDEILLNYEFINFKKVDDGYEVSFKNGDILKTDIIIFATGSHSEELFNKGENPKINLDDSVLISSVRGQVTHIKKQINTEFIINAKGYICPSYFDLQIIGATYDRGDYTKFLKDLDDIKNLESIKEFIDKKDIKFIGSKVGFRSYSGDRFPLIGGICDVLWFKKNYSNLLWNKHKTSNLYPKYLENIYINSAHGSRGLGSAVLGAEILLDLVLNRPFCIDKNLVDEVNPARFLIRRLKKGFK</sequence>
<dbReference type="HAMAP" id="MF_01102">
    <property type="entry name" value="MnmC"/>
    <property type="match status" value="1"/>
</dbReference>
<evidence type="ECO:0000256" key="7">
    <source>
        <dbReference type="ARBA" id="ARBA00022827"/>
    </source>
</evidence>
<dbReference type="Pfam" id="PF05430">
    <property type="entry name" value="Methyltransf_30"/>
    <property type="match status" value="1"/>
</dbReference>
<dbReference type="InterPro" id="IPR036188">
    <property type="entry name" value="FAD/NAD-bd_sf"/>
</dbReference>
<keyword evidence="3" id="KW-0285">Flavoprotein</keyword>
<accession>A0A6L5WKE5</accession>
<evidence type="ECO:0000313" key="12">
    <source>
        <dbReference type="EMBL" id="MSN96485.1"/>
    </source>
</evidence>
<evidence type="ECO:0000256" key="8">
    <source>
        <dbReference type="ARBA" id="ARBA00023002"/>
    </source>
</evidence>
<keyword evidence="13" id="KW-1185">Reference proteome</keyword>
<keyword evidence="4 12" id="KW-0808">Transferase</keyword>
<evidence type="ECO:0000256" key="9">
    <source>
        <dbReference type="ARBA" id="ARBA00023268"/>
    </source>
</evidence>
<dbReference type="PANTHER" id="PTHR13847">
    <property type="entry name" value="SARCOSINE DEHYDROGENASE-RELATED"/>
    <property type="match status" value="1"/>
</dbReference>
<gene>
    <name evidence="12" type="primary">mnmC</name>
    <name evidence="12" type="ORF">F1B92_04770</name>
</gene>
<dbReference type="InterPro" id="IPR029063">
    <property type="entry name" value="SAM-dependent_MTases_sf"/>
</dbReference>
<dbReference type="NCBIfam" id="NF002481">
    <property type="entry name" value="PRK01747.1-2"/>
    <property type="match status" value="1"/>
</dbReference>
<dbReference type="PANTHER" id="PTHR13847:SF289">
    <property type="entry name" value="GLYCINE OXIDASE"/>
    <property type="match status" value="1"/>
</dbReference>
<evidence type="ECO:0000256" key="2">
    <source>
        <dbReference type="ARBA" id="ARBA00022603"/>
    </source>
</evidence>
<dbReference type="InterPro" id="IPR006076">
    <property type="entry name" value="FAD-dep_OxRdtase"/>
</dbReference>
<evidence type="ECO:0000313" key="13">
    <source>
        <dbReference type="Proteomes" id="UP000476338"/>
    </source>
</evidence>
<dbReference type="NCBIfam" id="NF033855">
    <property type="entry name" value="tRNA_MNMC2"/>
    <property type="match status" value="1"/>
</dbReference>
<feature type="domain" description="FAD dependent oxidoreductase" evidence="10">
    <location>
        <begin position="242"/>
        <end position="586"/>
    </location>
</feature>
<dbReference type="EMBL" id="VWSJ01000015">
    <property type="protein sequence ID" value="MSN96485.1"/>
    <property type="molecule type" value="Genomic_DNA"/>
</dbReference>
<organism evidence="12 13">
    <name type="scientific">Campylobacter portucalensis</name>
    <dbReference type="NCBI Taxonomy" id="2608384"/>
    <lineage>
        <taxon>Bacteria</taxon>
        <taxon>Pseudomonadati</taxon>
        <taxon>Campylobacterota</taxon>
        <taxon>Epsilonproteobacteria</taxon>
        <taxon>Campylobacterales</taxon>
        <taxon>Campylobacteraceae</taxon>
        <taxon>Campylobacter</taxon>
    </lineage>
</organism>
<keyword evidence="1" id="KW-0963">Cytoplasm</keyword>
<dbReference type="AlphaFoldDB" id="A0A6L5WKE5"/>
<name>A0A6L5WKE5_9BACT</name>
<reference evidence="12 13" key="2">
    <citation type="submission" date="2020-03" db="EMBL/GenBank/DDBJ databases">
        <title>Campylobacter portucalensis sp. nov., a new species of Campylobacter isolated from the reproductive tract of bulls.</title>
        <authorList>
            <person name="Silva M.F."/>
            <person name="Pereira G."/>
            <person name="Carneiro C."/>
            <person name="Hemphill A."/>
            <person name="Mateus L."/>
            <person name="Lopes-Da-Costa L."/>
            <person name="Silva E."/>
        </authorList>
    </citation>
    <scope>NUCLEOTIDE SEQUENCE [LARGE SCALE GENOMIC DNA]</scope>
    <source>
        <strain evidence="12 13">FMV-PI01</strain>
    </source>
</reference>
<keyword evidence="7" id="KW-0274">FAD</keyword>
<dbReference type="GO" id="GO:0004808">
    <property type="term" value="F:tRNA (5-methylaminomethyl-2-thiouridylate)(34)-methyltransferase activity"/>
    <property type="evidence" value="ECO:0007669"/>
    <property type="project" value="InterPro"/>
</dbReference>
<evidence type="ECO:0000259" key="10">
    <source>
        <dbReference type="Pfam" id="PF01266"/>
    </source>
</evidence>
<keyword evidence="9" id="KW-0511">Multifunctional enzyme</keyword>
<dbReference type="GO" id="GO:0008033">
    <property type="term" value="P:tRNA processing"/>
    <property type="evidence" value="ECO:0007669"/>
    <property type="project" value="UniProtKB-KW"/>
</dbReference>
<keyword evidence="5" id="KW-0949">S-adenosyl-L-methionine</keyword>
<dbReference type="InterPro" id="IPR023032">
    <property type="entry name" value="tRNA_MAMT_biosynth_bifunc_MnmC"/>
</dbReference>
<dbReference type="Gene3D" id="3.50.50.60">
    <property type="entry name" value="FAD/NAD(P)-binding domain"/>
    <property type="match status" value="1"/>
</dbReference>
<dbReference type="Gene3D" id="3.30.9.10">
    <property type="entry name" value="D-Amino Acid Oxidase, subunit A, domain 2"/>
    <property type="match status" value="1"/>
</dbReference>
<dbReference type="Proteomes" id="UP000476338">
    <property type="component" value="Unassembled WGS sequence"/>
</dbReference>
<keyword evidence="8" id="KW-0560">Oxidoreductase</keyword>
<dbReference type="GO" id="GO:0016645">
    <property type="term" value="F:oxidoreductase activity, acting on the CH-NH group of donors"/>
    <property type="evidence" value="ECO:0007669"/>
    <property type="project" value="InterPro"/>
</dbReference>
<keyword evidence="6" id="KW-0819">tRNA processing</keyword>
<dbReference type="RefSeq" id="WP_154570756.1">
    <property type="nucleotide sequence ID" value="NZ_VWSJ01000015.1"/>
</dbReference>
<evidence type="ECO:0000256" key="6">
    <source>
        <dbReference type="ARBA" id="ARBA00022694"/>
    </source>
</evidence>
<dbReference type="Pfam" id="PF01266">
    <property type="entry name" value="DAO"/>
    <property type="match status" value="1"/>
</dbReference>
<dbReference type="InterPro" id="IPR047785">
    <property type="entry name" value="tRNA_MNMC2"/>
</dbReference>
<dbReference type="InterPro" id="IPR017610">
    <property type="entry name" value="tRNA_S-uridine_synth_MnmC_C"/>
</dbReference>
<protein>
    <submittedName>
        <fullName evidence="12">Bifunctional tRNA (5-methylaminomethyl-2-thiouridine)(34)-methyltransferase MnmD/FAD-dependent 5-carboxymethylaminomethyl-2-thiouridine(34) oxidoreductase MnmC</fullName>
    </submittedName>
</protein>
<dbReference type="GO" id="GO:0032259">
    <property type="term" value="P:methylation"/>
    <property type="evidence" value="ECO:0007669"/>
    <property type="project" value="UniProtKB-KW"/>
</dbReference>
<feature type="domain" description="MnmC-like methyltransferase" evidence="11">
    <location>
        <begin position="100"/>
        <end position="217"/>
    </location>
</feature>
<dbReference type="SUPFAM" id="SSF51905">
    <property type="entry name" value="FAD/NAD(P)-binding domain"/>
    <property type="match status" value="1"/>
</dbReference>
<evidence type="ECO:0000256" key="5">
    <source>
        <dbReference type="ARBA" id="ARBA00022691"/>
    </source>
</evidence>
<comment type="caution">
    <text evidence="12">The sequence shown here is derived from an EMBL/GenBank/DDBJ whole genome shotgun (WGS) entry which is preliminary data.</text>
</comment>
<proteinExistence type="inferred from homology"/>
<dbReference type="InterPro" id="IPR008471">
    <property type="entry name" value="MnmC-like_methylTransf"/>
</dbReference>
<evidence type="ECO:0000256" key="3">
    <source>
        <dbReference type="ARBA" id="ARBA00022630"/>
    </source>
</evidence>
<dbReference type="NCBIfam" id="TIGR03197">
    <property type="entry name" value="MnmC_Cterm"/>
    <property type="match status" value="1"/>
</dbReference>
<dbReference type="Gene3D" id="3.40.50.150">
    <property type="entry name" value="Vaccinia Virus protein VP39"/>
    <property type="match status" value="1"/>
</dbReference>
<evidence type="ECO:0000259" key="11">
    <source>
        <dbReference type="Pfam" id="PF05430"/>
    </source>
</evidence>
<keyword evidence="2 12" id="KW-0489">Methyltransferase</keyword>
<evidence type="ECO:0000256" key="4">
    <source>
        <dbReference type="ARBA" id="ARBA00022679"/>
    </source>
</evidence>
<evidence type="ECO:0000256" key="1">
    <source>
        <dbReference type="ARBA" id="ARBA00022490"/>
    </source>
</evidence>
<reference evidence="12 13" key="1">
    <citation type="submission" date="2019-09" db="EMBL/GenBank/DDBJ databases">
        <authorList>
            <person name="Silva M."/>
            <person name="Pereira G."/>
            <person name="Lopes-Da-Costa L."/>
            <person name="Silva E."/>
        </authorList>
    </citation>
    <scope>NUCLEOTIDE SEQUENCE [LARGE SCALE GENOMIC DNA]</scope>
    <source>
        <strain evidence="12 13">FMV-PI01</strain>
    </source>
</reference>